<evidence type="ECO:0000313" key="2">
    <source>
        <dbReference type="Proteomes" id="UP000242474"/>
    </source>
</evidence>
<keyword evidence="2" id="KW-1185">Reference proteome</keyword>
<dbReference type="InterPro" id="IPR032710">
    <property type="entry name" value="NTF2-like_dom_sf"/>
</dbReference>
<evidence type="ECO:0008006" key="3">
    <source>
        <dbReference type="Google" id="ProtNLM"/>
    </source>
</evidence>
<evidence type="ECO:0000313" key="1">
    <source>
        <dbReference type="EMBL" id="PIA16523.1"/>
    </source>
</evidence>
<organism evidence="1 2">
    <name type="scientific">Coemansia reversa (strain ATCC 12441 / NRRL 1564)</name>
    <dbReference type="NCBI Taxonomy" id="763665"/>
    <lineage>
        <taxon>Eukaryota</taxon>
        <taxon>Fungi</taxon>
        <taxon>Fungi incertae sedis</taxon>
        <taxon>Zoopagomycota</taxon>
        <taxon>Kickxellomycotina</taxon>
        <taxon>Kickxellomycetes</taxon>
        <taxon>Kickxellales</taxon>
        <taxon>Kickxellaceae</taxon>
        <taxon>Coemansia</taxon>
    </lineage>
</organism>
<dbReference type="SUPFAM" id="SSF54427">
    <property type="entry name" value="NTF2-like"/>
    <property type="match status" value="1"/>
</dbReference>
<name>A0A2G5BBY6_COERN</name>
<proteinExistence type="predicted"/>
<dbReference type="Proteomes" id="UP000242474">
    <property type="component" value="Unassembled WGS sequence"/>
</dbReference>
<accession>A0A2G5BBY6</accession>
<dbReference type="EMBL" id="KZ303499">
    <property type="protein sequence ID" value="PIA16523.1"/>
    <property type="molecule type" value="Genomic_DNA"/>
</dbReference>
<gene>
    <name evidence="1" type="ORF">COEREDRAFT_97394</name>
</gene>
<protein>
    <recommendedName>
        <fullName evidence="3">Tim44-like domain-containing protein</fullName>
    </recommendedName>
</protein>
<sequence>MGIFIKSLKRQLPLARRWKNPVAECTSPVSLIMRRYSQKERGRDMIRFPWIWPSDKQQIPTYVRNLDMKEDGLMKIPFCIVNAMKKLILKQNFRDDYLEEIQKTMIPAVLENVIKAINKRDYAFLEQFMTPDLSRFYSYALASMEESGYQIRIKATNIHNAKMDGLRLLCGPPLAFDASISAQQRISEFEYISSIMTLVAIPRDVNDSKFIKTAYSVGEYGYEVWFSVTANIEISLSLHGKVIDEDKGEITIPLSLSTPHYFLSKGFPDIWKDRAPEYAEEGMIPFQWRLTDIFSIKTSNDLKSLLKLATKKG</sequence>
<dbReference type="AlphaFoldDB" id="A0A2G5BBY6"/>
<reference evidence="1 2" key="1">
    <citation type="journal article" date="2015" name="Genome Biol. Evol.">
        <title>Phylogenomic analyses indicate that early fungi evolved digesting cell walls of algal ancestors of land plants.</title>
        <authorList>
            <person name="Chang Y."/>
            <person name="Wang S."/>
            <person name="Sekimoto S."/>
            <person name="Aerts A.L."/>
            <person name="Choi C."/>
            <person name="Clum A."/>
            <person name="LaButti K.M."/>
            <person name="Lindquist E.A."/>
            <person name="Yee Ngan C."/>
            <person name="Ohm R.A."/>
            <person name="Salamov A.A."/>
            <person name="Grigoriev I.V."/>
            <person name="Spatafora J.W."/>
            <person name="Berbee M.L."/>
        </authorList>
    </citation>
    <scope>NUCLEOTIDE SEQUENCE [LARGE SCALE GENOMIC DNA]</scope>
    <source>
        <strain evidence="1 2">NRRL 1564</strain>
    </source>
</reference>
<dbReference type="OrthoDB" id="5519328at2759"/>